<dbReference type="Pfam" id="PF00535">
    <property type="entry name" value="Glycos_transf_2"/>
    <property type="match status" value="1"/>
</dbReference>
<dbReference type="InterPro" id="IPR015421">
    <property type="entry name" value="PyrdxlP-dep_Trfase_major"/>
</dbReference>
<evidence type="ECO:0000313" key="5">
    <source>
        <dbReference type="Proteomes" id="UP000295157"/>
    </source>
</evidence>
<proteinExistence type="inferred from homology"/>
<dbReference type="CDD" id="cd00761">
    <property type="entry name" value="Glyco_tranf_GTA_type"/>
    <property type="match status" value="1"/>
</dbReference>
<evidence type="ECO:0000259" key="3">
    <source>
        <dbReference type="Pfam" id="PF00535"/>
    </source>
</evidence>
<dbReference type="PANTHER" id="PTHR30244">
    <property type="entry name" value="TRANSAMINASE"/>
    <property type="match status" value="1"/>
</dbReference>
<dbReference type="InterPro" id="IPR015422">
    <property type="entry name" value="PyrdxlP-dep_Trfase_small"/>
</dbReference>
<dbReference type="OrthoDB" id="9804264at2"/>
<name>A0A4R4N8X3_9ACTN</name>
<evidence type="ECO:0000256" key="2">
    <source>
        <dbReference type="RuleBase" id="RU004508"/>
    </source>
</evidence>
<reference evidence="4 5" key="1">
    <citation type="submission" date="2019-02" db="EMBL/GenBank/DDBJ databases">
        <title>Draft genome sequences of novel Actinobacteria.</title>
        <authorList>
            <person name="Sahin N."/>
            <person name="Ay H."/>
            <person name="Saygin H."/>
        </authorList>
    </citation>
    <scope>NUCLEOTIDE SEQUENCE [LARGE SCALE GENOMIC DNA]</scope>
    <source>
        <strain evidence="4 5">KC201</strain>
    </source>
</reference>
<dbReference type="InterPro" id="IPR000653">
    <property type="entry name" value="DegT/StrS_aminotransferase"/>
</dbReference>
<dbReference type="EMBL" id="SMJZ01000071">
    <property type="protein sequence ID" value="TDC05349.1"/>
    <property type="molecule type" value="Genomic_DNA"/>
</dbReference>
<sequence>MTEGPDLRWPLWPEIDDLSAQSIQAALLSGRLAVSGPPSRWPSRNVMAAGALARLTNRRHVTLTSSGSSAIVIALQAADVGPGDVVLLPASTWVACATAVLRVGAVPAFFDGTADSPCLVGHSPVDAPRAVLGVHLYAQHCDVAALRRRFPGAVLIEDASHAQLAESADGRVAGSLGDISIMSTQATKILATGEGGVVLTDDDELASRIESLVMDSRRRMAEPAPYSLNELEPANQQHGANHAMSELSAALLLDQLARLPGQAQRRARGLGHLLGRLTDAGWEVLADEGAWRSGNFYGVVVRLPEHEPEADAFVSKVRRTCGAVLDRVYPPLPEGPLYRPATVKQYGEIGGLTGPLDRARHWHERHVVIPHHVFLAGQSSLDALGAAMTAGVRRPKAAQGRRPLVEVVVVTRGDRPELLAAALESVAAQQDVEADISLTVWLDEGTGAAETVRLPAVLDGVRLTTVGHAGAVPAEPWTRVATLRQFAIDRRIGDYLTFLDDDNTWEPDHLAGLLALAGRGYPAVHSWRRMVGADGNPVLVDRFPWLPPGTKAVQRLAELASAGIMCAESSVIRDVVRRPDGGVGMVDMGEWLFDSRVLPLLRIATPRSAAEVEERVGEDDVILRQIVRLGVPTASTERETLRYRLGGMSNPEMATR</sequence>
<dbReference type="InterPro" id="IPR029044">
    <property type="entry name" value="Nucleotide-diphossugar_trans"/>
</dbReference>
<dbReference type="GO" id="GO:0000271">
    <property type="term" value="P:polysaccharide biosynthetic process"/>
    <property type="evidence" value="ECO:0007669"/>
    <property type="project" value="TreeGrafter"/>
</dbReference>
<dbReference type="Gene3D" id="3.40.640.10">
    <property type="entry name" value="Type I PLP-dependent aspartate aminotransferase-like (Major domain)"/>
    <property type="match status" value="1"/>
</dbReference>
<organism evidence="4 5">
    <name type="scientific">Nonomuraea longispora</name>
    <dbReference type="NCBI Taxonomy" id="1848320"/>
    <lineage>
        <taxon>Bacteria</taxon>
        <taxon>Bacillati</taxon>
        <taxon>Actinomycetota</taxon>
        <taxon>Actinomycetes</taxon>
        <taxon>Streptosporangiales</taxon>
        <taxon>Streptosporangiaceae</taxon>
        <taxon>Nonomuraea</taxon>
    </lineage>
</organism>
<dbReference type="Pfam" id="PF01041">
    <property type="entry name" value="DegT_DnrJ_EryC1"/>
    <property type="match status" value="1"/>
</dbReference>
<evidence type="ECO:0000256" key="1">
    <source>
        <dbReference type="ARBA" id="ARBA00001933"/>
    </source>
</evidence>
<feature type="domain" description="Glycosyltransferase 2-like" evidence="3">
    <location>
        <begin position="484"/>
        <end position="556"/>
    </location>
</feature>
<dbReference type="RefSeq" id="WP_132334056.1">
    <property type="nucleotide sequence ID" value="NZ_SMJZ01000071.1"/>
</dbReference>
<dbReference type="PANTHER" id="PTHR30244:SF34">
    <property type="entry name" value="DTDP-4-AMINO-4,6-DIDEOXYGALACTOSE TRANSAMINASE"/>
    <property type="match status" value="1"/>
</dbReference>
<dbReference type="InterPro" id="IPR015424">
    <property type="entry name" value="PyrdxlP-dep_Trfase"/>
</dbReference>
<dbReference type="SUPFAM" id="SSF53448">
    <property type="entry name" value="Nucleotide-diphospho-sugar transferases"/>
    <property type="match status" value="1"/>
</dbReference>
<dbReference type="Gene3D" id="3.90.1150.10">
    <property type="entry name" value="Aspartate Aminotransferase, domain 1"/>
    <property type="match status" value="1"/>
</dbReference>
<protein>
    <recommendedName>
        <fullName evidence="3">Glycosyltransferase 2-like domain-containing protein</fullName>
    </recommendedName>
</protein>
<dbReference type="SUPFAM" id="SSF53383">
    <property type="entry name" value="PLP-dependent transferases"/>
    <property type="match status" value="1"/>
</dbReference>
<gene>
    <name evidence="4" type="ORF">E1267_19735</name>
</gene>
<accession>A0A4R4N8X3</accession>
<dbReference type="GO" id="GO:0008483">
    <property type="term" value="F:transaminase activity"/>
    <property type="evidence" value="ECO:0007669"/>
    <property type="project" value="TreeGrafter"/>
</dbReference>
<keyword evidence="5" id="KW-1185">Reference proteome</keyword>
<dbReference type="GO" id="GO:0030170">
    <property type="term" value="F:pyridoxal phosphate binding"/>
    <property type="evidence" value="ECO:0007669"/>
    <property type="project" value="TreeGrafter"/>
</dbReference>
<comment type="similarity">
    <text evidence="2">Belongs to the DegT/DnrJ/EryC1 family.</text>
</comment>
<dbReference type="Proteomes" id="UP000295157">
    <property type="component" value="Unassembled WGS sequence"/>
</dbReference>
<comment type="caution">
    <text evidence="4">The sequence shown here is derived from an EMBL/GenBank/DDBJ whole genome shotgun (WGS) entry which is preliminary data.</text>
</comment>
<comment type="cofactor">
    <cofactor evidence="1">
        <name>pyridoxal 5'-phosphate</name>
        <dbReference type="ChEBI" id="CHEBI:597326"/>
    </cofactor>
</comment>
<dbReference type="InterPro" id="IPR001173">
    <property type="entry name" value="Glyco_trans_2-like"/>
</dbReference>
<keyword evidence="2" id="KW-0663">Pyridoxal phosphate</keyword>
<dbReference type="AlphaFoldDB" id="A0A4R4N8X3"/>
<dbReference type="Gene3D" id="3.90.550.10">
    <property type="entry name" value="Spore Coat Polysaccharide Biosynthesis Protein SpsA, Chain A"/>
    <property type="match status" value="1"/>
</dbReference>
<evidence type="ECO:0000313" key="4">
    <source>
        <dbReference type="EMBL" id="TDC05349.1"/>
    </source>
</evidence>